<dbReference type="Proteomes" id="UP001164929">
    <property type="component" value="Chromosome 14"/>
</dbReference>
<reference evidence="1" key="1">
    <citation type="journal article" date="2023" name="Mol. Ecol. Resour.">
        <title>Chromosome-level genome assembly of a triploid poplar Populus alba 'Berolinensis'.</title>
        <authorList>
            <person name="Chen S."/>
            <person name="Yu Y."/>
            <person name="Wang X."/>
            <person name="Wang S."/>
            <person name="Zhang T."/>
            <person name="Zhou Y."/>
            <person name="He R."/>
            <person name="Meng N."/>
            <person name="Wang Y."/>
            <person name="Liu W."/>
            <person name="Liu Z."/>
            <person name="Liu J."/>
            <person name="Guo Q."/>
            <person name="Huang H."/>
            <person name="Sederoff R.R."/>
            <person name="Wang G."/>
            <person name="Qu G."/>
            <person name="Chen S."/>
        </authorList>
    </citation>
    <scope>NUCLEOTIDE SEQUENCE</scope>
    <source>
        <strain evidence="1">SC-2020</strain>
    </source>
</reference>
<gene>
    <name evidence="1" type="ORF">NC653_032478</name>
</gene>
<name>A0AAD6LRD7_9ROSI</name>
<evidence type="ECO:0000313" key="1">
    <source>
        <dbReference type="EMBL" id="KAJ6971940.1"/>
    </source>
</evidence>
<sequence length="25" mass="2772">MVDNPNIPLIIGSYCFLCVCEGDKQ</sequence>
<keyword evidence="2" id="KW-1185">Reference proteome</keyword>
<comment type="caution">
    <text evidence="1">The sequence shown here is derived from an EMBL/GenBank/DDBJ whole genome shotgun (WGS) entry which is preliminary data.</text>
</comment>
<accession>A0AAD6LRD7</accession>
<protein>
    <submittedName>
        <fullName evidence="1">Uncharacterized protein</fullName>
    </submittedName>
</protein>
<organism evidence="1 2">
    <name type="scientific">Populus alba x Populus x berolinensis</name>
    <dbReference type="NCBI Taxonomy" id="444605"/>
    <lineage>
        <taxon>Eukaryota</taxon>
        <taxon>Viridiplantae</taxon>
        <taxon>Streptophyta</taxon>
        <taxon>Embryophyta</taxon>
        <taxon>Tracheophyta</taxon>
        <taxon>Spermatophyta</taxon>
        <taxon>Magnoliopsida</taxon>
        <taxon>eudicotyledons</taxon>
        <taxon>Gunneridae</taxon>
        <taxon>Pentapetalae</taxon>
        <taxon>rosids</taxon>
        <taxon>fabids</taxon>
        <taxon>Malpighiales</taxon>
        <taxon>Salicaceae</taxon>
        <taxon>Saliceae</taxon>
        <taxon>Populus</taxon>
    </lineage>
</organism>
<dbReference type="AlphaFoldDB" id="A0AAD6LRD7"/>
<proteinExistence type="predicted"/>
<evidence type="ECO:0000313" key="2">
    <source>
        <dbReference type="Proteomes" id="UP001164929"/>
    </source>
</evidence>
<dbReference type="EMBL" id="JAQIZT010000014">
    <property type="protein sequence ID" value="KAJ6971940.1"/>
    <property type="molecule type" value="Genomic_DNA"/>
</dbReference>